<reference evidence="5 6" key="1">
    <citation type="journal article" date="2009" name="Science">
        <title>Green evolution and dynamic adaptations revealed by genomes of the marine picoeukaryotes Micromonas.</title>
        <authorList>
            <person name="Worden A.Z."/>
            <person name="Lee J.H."/>
            <person name="Mock T."/>
            <person name="Rouze P."/>
            <person name="Simmons M.P."/>
            <person name="Aerts A.L."/>
            <person name="Allen A.E."/>
            <person name="Cuvelier M.L."/>
            <person name="Derelle E."/>
            <person name="Everett M.V."/>
            <person name="Foulon E."/>
            <person name="Grimwood J."/>
            <person name="Gundlach H."/>
            <person name="Henrissat B."/>
            <person name="Napoli C."/>
            <person name="McDonald S.M."/>
            <person name="Parker M.S."/>
            <person name="Rombauts S."/>
            <person name="Salamov A."/>
            <person name="Von Dassow P."/>
            <person name="Badger J.H."/>
            <person name="Coutinho P.M."/>
            <person name="Demir E."/>
            <person name="Dubchak I."/>
            <person name="Gentemann C."/>
            <person name="Eikrem W."/>
            <person name="Gready J.E."/>
            <person name="John U."/>
            <person name="Lanier W."/>
            <person name="Lindquist E.A."/>
            <person name="Lucas S."/>
            <person name="Mayer K.F."/>
            <person name="Moreau H."/>
            <person name="Not F."/>
            <person name="Otillar R."/>
            <person name="Panaud O."/>
            <person name="Pangilinan J."/>
            <person name="Paulsen I."/>
            <person name="Piegu B."/>
            <person name="Poliakov A."/>
            <person name="Robbens S."/>
            <person name="Schmutz J."/>
            <person name="Toulza E."/>
            <person name="Wyss T."/>
            <person name="Zelensky A."/>
            <person name="Zhou K."/>
            <person name="Armbrust E.V."/>
            <person name="Bhattacharya D."/>
            <person name="Goodenough U.W."/>
            <person name="Van de Peer Y."/>
            <person name="Grigoriev I.V."/>
        </authorList>
    </citation>
    <scope>NUCLEOTIDE SEQUENCE [LARGE SCALE GENOMIC DNA]</scope>
    <source>
        <strain evidence="5 6">CCMP1545</strain>
    </source>
</reference>
<dbReference type="GO" id="GO:0008033">
    <property type="term" value="P:tRNA processing"/>
    <property type="evidence" value="ECO:0007669"/>
    <property type="project" value="UniProtKB-KW"/>
</dbReference>
<dbReference type="PANTHER" id="PTHR11079">
    <property type="entry name" value="CYTOSINE DEAMINASE FAMILY MEMBER"/>
    <property type="match status" value="1"/>
</dbReference>
<dbReference type="GeneID" id="9681219"/>
<dbReference type="Gene3D" id="3.40.140.10">
    <property type="entry name" value="Cytidine Deaminase, domain 2"/>
    <property type="match status" value="1"/>
</dbReference>
<feature type="region of interest" description="Disordered" evidence="3">
    <location>
        <begin position="236"/>
        <end position="275"/>
    </location>
</feature>
<dbReference type="InterPro" id="IPR002125">
    <property type="entry name" value="CMP_dCMP_dom"/>
</dbReference>
<dbReference type="OrthoDB" id="3180714at2759"/>
<gene>
    <name evidence="5" type="ORF">MICPUCDRAFT_50902</name>
</gene>
<dbReference type="PANTHER" id="PTHR11079:SF156">
    <property type="entry name" value="INACTIVE TRNA-SPECIFIC ADENOSINE DEAMINASE-LIKE PROTEIN 3-RELATED"/>
    <property type="match status" value="1"/>
</dbReference>
<protein>
    <submittedName>
        <fullName evidence="5">Predicted protein</fullName>
    </submittedName>
</protein>
<accession>C1MJD8</accession>
<dbReference type="STRING" id="564608.C1MJD8"/>
<dbReference type="eggNOG" id="KOG2771">
    <property type="taxonomic scope" value="Eukaryota"/>
</dbReference>
<dbReference type="GO" id="GO:0005634">
    <property type="term" value="C:nucleus"/>
    <property type="evidence" value="ECO:0007669"/>
    <property type="project" value="TreeGrafter"/>
</dbReference>
<keyword evidence="1" id="KW-0819">tRNA processing</keyword>
<dbReference type="PROSITE" id="PS51747">
    <property type="entry name" value="CYT_DCMP_DEAMINASES_2"/>
    <property type="match status" value="1"/>
</dbReference>
<comment type="similarity">
    <text evidence="2">Belongs to the cytidine and deoxycytidylate deaminase family. ADAT3 subfamily.</text>
</comment>
<dbReference type="AlphaFoldDB" id="C1MJD8"/>
<name>C1MJD8_MICPC</name>
<feature type="compositionally biased region" description="Pro residues" evidence="3">
    <location>
        <begin position="243"/>
        <end position="255"/>
    </location>
</feature>
<evidence type="ECO:0000259" key="4">
    <source>
        <dbReference type="PROSITE" id="PS51747"/>
    </source>
</evidence>
<dbReference type="Pfam" id="PF00383">
    <property type="entry name" value="dCMP_cyt_deam_1"/>
    <property type="match status" value="1"/>
</dbReference>
<proteinExistence type="inferred from homology"/>
<dbReference type="EMBL" id="GG663735">
    <property type="protein sequence ID" value="EEH61066.1"/>
    <property type="molecule type" value="Genomic_DNA"/>
</dbReference>
<evidence type="ECO:0000313" key="5">
    <source>
        <dbReference type="EMBL" id="EEH61066.1"/>
    </source>
</evidence>
<organism evidence="6">
    <name type="scientific">Micromonas pusilla (strain CCMP1545)</name>
    <name type="common">Picoplanktonic green alga</name>
    <dbReference type="NCBI Taxonomy" id="564608"/>
    <lineage>
        <taxon>Eukaryota</taxon>
        <taxon>Viridiplantae</taxon>
        <taxon>Chlorophyta</taxon>
        <taxon>Mamiellophyceae</taxon>
        <taxon>Mamiellales</taxon>
        <taxon>Mamiellaceae</taxon>
        <taxon>Micromonas</taxon>
    </lineage>
</organism>
<dbReference type="GO" id="GO:0005737">
    <property type="term" value="C:cytoplasm"/>
    <property type="evidence" value="ECO:0007669"/>
    <property type="project" value="TreeGrafter"/>
</dbReference>
<dbReference type="SUPFAM" id="SSF53927">
    <property type="entry name" value="Cytidine deaminase-like"/>
    <property type="match status" value="1"/>
</dbReference>
<dbReference type="InterPro" id="IPR016193">
    <property type="entry name" value="Cytidine_deaminase-like"/>
</dbReference>
<sequence length="354" mass="38444">MADVALGEPTHVPATPPPVFELADVWTTRVDKRACSLLLKEACAEIPLPDALAHVKRVRKADDGDDRLRLVVCIASSSSSSSSFDDDRDVPDAARALVTRHALPPLERDTVPAHAPRTREQWEAWNARWPISWKKPMSHLAEPAESPSAADAETMRRWTREAIDDARRGGGGGCVIANAVVIVDPASGRVVARGRDATGGWRIRRRDGEDEDEEDARRHPLRHAVLDAIDAAASADLARDPPSSSPLPPPPPPPPGDDDDFGGVGEKRRRAPTASLAEMTAEIGRGYLCTGYDVYCAREPCVMCAMALTHSRVRRVIYAIPSARHGALGGGAYSLQKERTLNHHYDVYTFGVDA</sequence>
<evidence type="ECO:0000256" key="2">
    <source>
        <dbReference type="ARBA" id="ARBA00038160"/>
    </source>
</evidence>
<dbReference type="OMA" id="QHWPTSF"/>
<dbReference type="KEGG" id="mpp:MICPUCDRAFT_50902"/>
<evidence type="ECO:0000256" key="3">
    <source>
        <dbReference type="SAM" id="MobiDB-lite"/>
    </source>
</evidence>
<keyword evidence="6" id="KW-1185">Reference proteome</keyword>
<evidence type="ECO:0000256" key="1">
    <source>
        <dbReference type="ARBA" id="ARBA00022694"/>
    </source>
</evidence>
<dbReference type="RefSeq" id="XP_003055814.1">
    <property type="nucleotide sequence ID" value="XM_003055768.1"/>
</dbReference>
<feature type="domain" description="CMP/dCMP-type deaminase" evidence="4">
    <location>
        <begin position="153"/>
        <end position="330"/>
    </location>
</feature>
<evidence type="ECO:0000313" key="6">
    <source>
        <dbReference type="Proteomes" id="UP000001876"/>
    </source>
</evidence>
<dbReference type="Proteomes" id="UP000001876">
    <property type="component" value="Unassembled WGS sequence"/>
</dbReference>
<dbReference type="GO" id="GO:0052717">
    <property type="term" value="F:tRNA-specific adenosine-34 deaminase activity"/>
    <property type="evidence" value="ECO:0007669"/>
    <property type="project" value="TreeGrafter"/>
</dbReference>